<feature type="domain" description="Methyltransferase type 11" evidence="2">
    <location>
        <begin position="54"/>
        <end position="153"/>
    </location>
</feature>
<dbReference type="CDD" id="cd02440">
    <property type="entry name" value="AdoMet_MTases"/>
    <property type="match status" value="1"/>
</dbReference>
<keyword evidence="3" id="KW-0489">Methyltransferase</keyword>
<evidence type="ECO:0000313" key="4">
    <source>
        <dbReference type="Proteomes" id="UP000320184"/>
    </source>
</evidence>
<keyword evidence="1 3" id="KW-0808">Transferase</keyword>
<dbReference type="EMBL" id="VBOT01000097">
    <property type="protein sequence ID" value="TMQ50534.1"/>
    <property type="molecule type" value="Genomic_DNA"/>
</dbReference>
<dbReference type="Pfam" id="PF08241">
    <property type="entry name" value="Methyltransf_11"/>
    <property type="match status" value="1"/>
</dbReference>
<dbReference type="GO" id="GO:0008757">
    <property type="term" value="F:S-adenosylmethionine-dependent methyltransferase activity"/>
    <property type="evidence" value="ECO:0007669"/>
    <property type="project" value="InterPro"/>
</dbReference>
<proteinExistence type="predicted"/>
<comment type="caution">
    <text evidence="3">The sequence shown here is derived from an EMBL/GenBank/DDBJ whole genome shotgun (WGS) entry which is preliminary data.</text>
</comment>
<name>A0A538SGN3_UNCEI</name>
<organism evidence="3 4">
    <name type="scientific">Eiseniibacteriota bacterium</name>
    <dbReference type="NCBI Taxonomy" id="2212470"/>
    <lineage>
        <taxon>Bacteria</taxon>
        <taxon>Candidatus Eiseniibacteriota</taxon>
    </lineage>
</organism>
<gene>
    <name evidence="3" type="ORF">E6K73_07605</name>
</gene>
<dbReference type="SUPFAM" id="SSF53335">
    <property type="entry name" value="S-adenosyl-L-methionine-dependent methyltransferases"/>
    <property type="match status" value="1"/>
</dbReference>
<dbReference type="InterPro" id="IPR013216">
    <property type="entry name" value="Methyltransf_11"/>
</dbReference>
<dbReference type="GO" id="GO:0032259">
    <property type="term" value="P:methylation"/>
    <property type="evidence" value="ECO:0007669"/>
    <property type="project" value="UniProtKB-KW"/>
</dbReference>
<evidence type="ECO:0000256" key="1">
    <source>
        <dbReference type="ARBA" id="ARBA00022679"/>
    </source>
</evidence>
<accession>A0A538SGN3</accession>
<reference evidence="3 4" key="1">
    <citation type="journal article" date="2019" name="Nat. Microbiol.">
        <title>Mediterranean grassland soil C-N compound turnover is dependent on rainfall and depth, and is mediated by genomically divergent microorganisms.</title>
        <authorList>
            <person name="Diamond S."/>
            <person name="Andeer P.F."/>
            <person name="Li Z."/>
            <person name="Crits-Christoph A."/>
            <person name="Burstein D."/>
            <person name="Anantharaman K."/>
            <person name="Lane K.R."/>
            <person name="Thomas B.C."/>
            <person name="Pan C."/>
            <person name="Northen T.R."/>
            <person name="Banfield J.F."/>
        </authorList>
    </citation>
    <scope>NUCLEOTIDE SEQUENCE [LARGE SCALE GENOMIC DNA]</scope>
    <source>
        <strain evidence="3">WS_3</strain>
    </source>
</reference>
<evidence type="ECO:0000259" key="2">
    <source>
        <dbReference type="Pfam" id="PF08241"/>
    </source>
</evidence>
<dbReference type="AlphaFoldDB" id="A0A538SGN3"/>
<dbReference type="InterPro" id="IPR029063">
    <property type="entry name" value="SAM-dependent_MTases_sf"/>
</dbReference>
<dbReference type="PANTHER" id="PTHR43861:SF3">
    <property type="entry name" value="PUTATIVE (AFU_ORTHOLOGUE AFUA_2G14390)-RELATED"/>
    <property type="match status" value="1"/>
</dbReference>
<evidence type="ECO:0000313" key="3">
    <source>
        <dbReference type="EMBL" id="TMQ50534.1"/>
    </source>
</evidence>
<dbReference type="PANTHER" id="PTHR43861">
    <property type="entry name" value="TRANS-ACONITATE 2-METHYLTRANSFERASE-RELATED"/>
    <property type="match status" value="1"/>
</dbReference>
<dbReference type="Gene3D" id="3.40.50.150">
    <property type="entry name" value="Vaccinia Virus protein VP39"/>
    <property type="match status" value="1"/>
</dbReference>
<protein>
    <submittedName>
        <fullName evidence="3">Methyltransferase domain-containing protein</fullName>
    </submittedName>
</protein>
<dbReference type="Proteomes" id="UP000320184">
    <property type="component" value="Unassembled WGS sequence"/>
</dbReference>
<sequence length="279" mass="31324">MAGEGSMATRQERDYLLGTHDEELARLALQHRVWRPRALDAWRRAGFTVGQTLIDVGCGPGYASLDLAEMVGPSGRIVAIDRSRRFLDALEAARRGRGLDHIETLELDLDEADLPAIGADGAWGRWVFAFVRRPRELLARVGRTLRKGGALVLHEYFDYSTWRLTPRSPEHEEFVSVVTESWRASGGEPDVGLDLPLWLEDCGFETRSLRPIIDVVPRSDFVWEWPSSFMEVGLRRLVDLGRLTPDRARTISQAFATAEATPHALMVTPAVLEIIAVRR</sequence>